<accession>A0A365NZX1</accession>
<comment type="caution">
    <text evidence="1">The sequence shown here is derived from an EMBL/GenBank/DDBJ whole genome shotgun (WGS) entry which is preliminary data.</text>
</comment>
<name>A0A365NZX1_9FLAO</name>
<dbReference type="AlphaFoldDB" id="A0A365NZX1"/>
<proteinExistence type="predicted"/>
<evidence type="ECO:0000313" key="1">
    <source>
        <dbReference type="EMBL" id="RBA27741.1"/>
    </source>
</evidence>
<reference evidence="1 2" key="1">
    <citation type="submission" date="2018-06" db="EMBL/GenBank/DDBJ databases">
        <title>Flavobacterium tibetense sp. nov., isolated from a wetland YonghuCo on Tibetan Plateau.</title>
        <authorList>
            <person name="Xing P."/>
            <person name="Phurbu D."/>
            <person name="Lu H."/>
        </authorList>
    </citation>
    <scope>NUCLEOTIDE SEQUENCE [LARGE SCALE GENOMIC DNA]</scope>
    <source>
        <strain evidence="1 2">YH5</strain>
    </source>
</reference>
<organism evidence="1 2">
    <name type="scientific">Flavobacterium tibetense</name>
    <dbReference type="NCBI Taxonomy" id="2233533"/>
    <lineage>
        <taxon>Bacteria</taxon>
        <taxon>Pseudomonadati</taxon>
        <taxon>Bacteroidota</taxon>
        <taxon>Flavobacteriia</taxon>
        <taxon>Flavobacteriales</taxon>
        <taxon>Flavobacteriaceae</taxon>
        <taxon>Flavobacterium</taxon>
    </lineage>
</organism>
<dbReference type="Proteomes" id="UP000253319">
    <property type="component" value="Unassembled WGS sequence"/>
</dbReference>
<dbReference type="OrthoDB" id="1494877at2"/>
<evidence type="ECO:0000313" key="2">
    <source>
        <dbReference type="Proteomes" id="UP000253319"/>
    </source>
</evidence>
<dbReference type="RefSeq" id="WP_113989594.1">
    <property type="nucleotide sequence ID" value="NZ_QLST01000013.1"/>
</dbReference>
<sequence>MKTVIKILVPFSILFINCKSTEKFNGNEISIHDIYYAIGDERKEIHFKENTFTFLDKFSGKDFSYYNCCDTLSKGSFKIINNSIIELTSINDFNSGFLDFNIKEKTTNNLDTLYIKITNPIEKKYNSKTKRELKYMLQLGTNDKELNRYFTYTEINNNLLKIPISNSFEIYDIELTIYVEPFISVKEKNINVINTFNQKIKNKKSNKIEIDVPELTYNYINFRRLKMDYIRVVSENKLIFDGIEYLKK</sequence>
<gene>
    <name evidence="1" type="ORF">DPN68_10425</name>
</gene>
<dbReference type="EMBL" id="QLST01000013">
    <property type="protein sequence ID" value="RBA27741.1"/>
    <property type="molecule type" value="Genomic_DNA"/>
</dbReference>
<keyword evidence="2" id="KW-1185">Reference proteome</keyword>
<protein>
    <submittedName>
        <fullName evidence="1">Uncharacterized protein</fullName>
    </submittedName>
</protein>